<dbReference type="EMBL" id="LAZR01000407">
    <property type="protein sequence ID" value="KKN70238.1"/>
    <property type="molecule type" value="Genomic_DNA"/>
</dbReference>
<evidence type="ECO:0000313" key="1">
    <source>
        <dbReference type="EMBL" id="KKN70238.1"/>
    </source>
</evidence>
<gene>
    <name evidence="1" type="ORF">LCGC14_0432620</name>
</gene>
<name>A0A0F9VWY2_9ZZZZ</name>
<comment type="caution">
    <text evidence="1">The sequence shown here is derived from an EMBL/GenBank/DDBJ whole genome shotgun (WGS) entry which is preliminary data.</text>
</comment>
<sequence length="138" mass="16355">MRSQLTGGVIKVEFETQSHIIFSLAKENEMLRDKVKFLEEMKIPRIINHKKGETIELPSVFPEMRLPFGSTAELKYREEYDDAVLEAKIGNIKKTKQLCYAAYFSRPRNWNDVRRLTEHIDKLKDEFIQVFFKENLDN</sequence>
<organism evidence="1">
    <name type="scientific">marine sediment metagenome</name>
    <dbReference type="NCBI Taxonomy" id="412755"/>
    <lineage>
        <taxon>unclassified sequences</taxon>
        <taxon>metagenomes</taxon>
        <taxon>ecological metagenomes</taxon>
    </lineage>
</organism>
<dbReference type="AlphaFoldDB" id="A0A0F9VWY2"/>
<proteinExistence type="predicted"/>
<accession>A0A0F9VWY2</accession>
<protein>
    <submittedName>
        <fullName evidence="1">Uncharacterized protein</fullName>
    </submittedName>
</protein>
<reference evidence="1" key="1">
    <citation type="journal article" date="2015" name="Nature">
        <title>Complex archaea that bridge the gap between prokaryotes and eukaryotes.</title>
        <authorList>
            <person name="Spang A."/>
            <person name="Saw J.H."/>
            <person name="Jorgensen S.L."/>
            <person name="Zaremba-Niedzwiedzka K."/>
            <person name="Martijn J."/>
            <person name="Lind A.E."/>
            <person name="van Eijk R."/>
            <person name="Schleper C."/>
            <person name="Guy L."/>
            <person name="Ettema T.J."/>
        </authorList>
    </citation>
    <scope>NUCLEOTIDE SEQUENCE</scope>
</reference>